<proteinExistence type="predicted"/>
<dbReference type="AlphaFoldDB" id="A0AAD7A573"/>
<protein>
    <submittedName>
        <fullName evidence="1">Uncharacterized protein</fullName>
    </submittedName>
</protein>
<accession>A0AAD7A573</accession>
<organism evidence="1 2">
    <name type="scientific">Mycena albidolilacea</name>
    <dbReference type="NCBI Taxonomy" id="1033008"/>
    <lineage>
        <taxon>Eukaryota</taxon>
        <taxon>Fungi</taxon>
        <taxon>Dikarya</taxon>
        <taxon>Basidiomycota</taxon>
        <taxon>Agaricomycotina</taxon>
        <taxon>Agaricomycetes</taxon>
        <taxon>Agaricomycetidae</taxon>
        <taxon>Agaricales</taxon>
        <taxon>Marasmiineae</taxon>
        <taxon>Mycenaceae</taxon>
        <taxon>Mycena</taxon>
    </lineage>
</organism>
<evidence type="ECO:0000313" key="2">
    <source>
        <dbReference type="Proteomes" id="UP001218218"/>
    </source>
</evidence>
<keyword evidence="2" id="KW-1185">Reference proteome</keyword>
<reference evidence="1" key="1">
    <citation type="submission" date="2023-03" db="EMBL/GenBank/DDBJ databases">
        <title>Massive genome expansion in bonnet fungi (Mycena s.s.) driven by repeated elements and novel gene families across ecological guilds.</title>
        <authorList>
            <consortium name="Lawrence Berkeley National Laboratory"/>
            <person name="Harder C.B."/>
            <person name="Miyauchi S."/>
            <person name="Viragh M."/>
            <person name="Kuo A."/>
            <person name="Thoen E."/>
            <person name="Andreopoulos B."/>
            <person name="Lu D."/>
            <person name="Skrede I."/>
            <person name="Drula E."/>
            <person name="Henrissat B."/>
            <person name="Morin E."/>
            <person name="Kohler A."/>
            <person name="Barry K."/>
            <person name="LaButti K."/>
            <person name="Morin E."/>
            <person name="Salamov A."/>
            <person name="Lipzen A."/>
            <person name="Mereny Z."/>
            <person name="Hegedus B."/>
            <person name="Baldrian P."/>
            <person name="Stursova M."/>
            <person name="Weitz H."/>
            <person name="Taylor A."/>
            <person name="Grigoriev I.V."/>
            <person name="Nagy L.G."/>
            <person name="Martin F."/>
            <person name="Kauserud H."/>
        </authorList>
    </citation>
    <scope>NUCLEOTIDE SEQUENCE</scope>
    <source>
        <strain evidence="1">CBHHK002</strain>
    </source>
</reference>
<dbReference type="EMBL" id="JARIHO010000015">
    <property type="protein sequence ID" value="KAJ7349774.1"/>
    <property type="molecule type" value="Genomic_DNA"/>
</dbReference>
<comment type="caution">
    <text evidence="1">The sequence shown here is derived from an EMBL/GenBank/DDBJ whole genome shotgun (WGS) entry which is preliminary data.</text>
</comment>
<name>A0AAD7A573_9AGAR</name>
<gene>
    <name evidence="1" type="ORF">DFH08DRAFT_807122</name>
</gene>
<sequence>MYHHATLRCRGGPFCADCITTLQFGVKPGSTALYALRDNAAIGIIRVGFISAGAPTTISEAVFTTQGVFRNHTLRLSLPGVTVTVHPVTPDPPAAEPNSGHCTGPVARISQSSGRLRVSLHVLRMRDGSGMRDWVFPFRRPKPDLSYALKQMKQTVADLDPEDSGTQIDNLAAADFEAENYQLASRRSLVLTSQSTVTGLKSRKYEIGRAECLSTLNVTSDMSLIGT</sequence>
<evidence type="ECO:0000313" key="1">
    <source>
        <dbReference type="EMBL" id="KAJ7349774.1"/>
    </source>
</evidence>
<dbReference type="Proteomes" id="UP001218218">
    <property type="component" value="Unassembled WGS sequence"/>
</dbReference>